<dbReference type="InterPro" id="IPR050583">
    <property type="entry name" value="Mycobacterial_A85_antigen"/>
</dbReference>
<name>A0A6V7R6M0_9BACL</name>
<keyword evidence="2" id="KW-1185">Reference proteome</keyword>
<protein>
    <submittedName>
        <fullName evidence="1">Esterase</fullName>
    </submittedName>
</protein>
<dbReference type="EMBL" id="CAJEWE010000006">
    <property type="protein sequence ID" value="CAD2072946.1"/>
    <property type="molecule type" value="Genomic_DNA"/>
</dbReference>
<evidence type="ECO:0000313" key="2">
    <source>
        <dbReference type="Proteomes" id="UP000521032"/>
    </source>
</evidence>
<proteinExistence type="predicted"/>
<dbReference type="SUPFAM" id="SSF53474">
    <property type="entry name" value="alpha/beta-Hydrolases"/>
    <property type="match status" value="1"/>
</dbReference>
<gene>
    <name evidence="1" type="ORF">JEOSCH030_00503</name>
</gene>
<dbReference type="Gene3D" id="3.40.50.1820">
    <property type="entry name" value="alpha/beta hydrolase"/>
    <property type="match status" value="1"/>
</dbReference>
<reference evidence="1 2" key="1">
    <citation type="submission" date="2020-07" db="EMBL/GenBank/DDBJ databases">
        <authorList>
            <person name="Criscuolo A."/>
        </authorList>
    </citation>
    <scope>NUCLEOTIDE SEQUENCE [LARGE SCALE GENOMIC DNA]</scope>
    <source>
        <strain evidence="2">CIP 111030</strain>
    </source>
</reference>
<dbReference type="Proteomes" id="UP000521032">
    <property type="component" value="Unassembled WGS sequence"/>
</dbReference>
<dbReference type="AlphaFoldDB" id="A0A6V7R6M0"/>
<dbReference type="InterPro" id="IPR000801">
    <property type="entry name" value="Esterase-like"/>
</dbReference>
<dbReference type="PANTHER" id="PTHR48098">
    <property type="entry name" value="ENTEROCHELIN ESTERASE-RELATED"/>
    <property type="match status" value="1"/>
</dbReference>
<comment type="caution">
    <text evidence="1">The sequence shown here is derived from an EMBL/GenBank/DDBJ whole genome shotgun (WGS) entry which is preliminary data.</text>
</comment>
<organism evidence="1 2">
    <name type="scientific">Phocicoccus schoeneichii</name>
    <dbReference type="NCBI Taxonomy" id="1812261"/>
    <lineage>
        <taxon>Bacteria</taxon>
        <taxon>Bacillati</taxon>
        <taxon>Bacillota</taxon>
        <taxon>Bacilli</taxon>
        <taxon>Bacillales</taxon>
        <taxon>Salinicoccaceae</taxon>
        <taxon>Phocicoccus</taxon>
    </lineage>
</organism>
<dbReference type="Pfam" id="PF00756">
    <property type="entry name" value="Esterase"/>
    <property type="match status" value="1"/>
</dbReference>
<sequence length="241" mass="28635">MDKTEGIHESTIHSEILGEEVTFQYYIPKNYTDLYKYHTIFTFDSQDFFKYGQIDRIYERLYKENKIERAIIIGIPYPTVEWRNHYFHPEGDKSTDFMRFVTKEFAPFMDKNFSTFKMGSSRILMGESLAGSFALKTAISYPNTFNKVLAFSPMISDTFKDFILESPGIEKIDFYHTIGLDEKRFTTIMGKEADFLTPNRELNEEIEYTPYLYTYKELEGGHIWKTWKPELEHAVEYFIKK</sequence>
<dbReference type="PANTHER" id="PTHR48098:SF3">
    <property type="entry name" value="IRON(III) ENTEROBACTIN ESTERASE"/>
    <property type="match status" value="1"/>
</dbReference>
<dbReference type="InterPro" id="IPR029058">
    <property type="entry name" value="AB_hydrolase_fold"/>
</dbReference>
<accession>A0A6V7R6M0</accession>
<dbReference type="RefSeq" id="WP_186085558.1">
    <property type="nucleotide sequence ID" value="NZ_BMDB01000001.1"/>
</dbReference>
<evidence type="ECO:0000313" key="1">
    <source>
        <dbReference type="EMBL" id="CAD2072946.1"/>
    </source>
</evidence>